<organism evidence="8 9">
    <name type="scientific">Schinkia azotoformans MEV2011</name>
    <dbReference type="NCBI Taxonomy" id="1348973"/>
    <lineage>
        <taxon>Bacteria</taxon>
        <taxon>Bacillati</taxon>
        <taxon>Bacillota</taxon>
        <taxon>Bacilli</taxon>
        <taxon>Bacillales</taxon>
        <taxon>Bacillaceae</taxon>
        <taxon>Calidifontibacillus/Schinkia group</taxon>
        <taxon>Schinkia</taxon>
    </lineage>
</organism>
<dbReference type="Proteomes" id="UP000027936">
    <property type="component" value="Unassembled WGS sequence"/>
</dbReference>
<dbReference type="GO" id="GO:0009007">
    <property type="term" value="F:site-specific DNA-methyltransferase (adenine-specific) activity"/>
    <property type="evidence" value="ECO:0007669"/>
    <property type="project" value="UniProtKB-EC"/>
</dbReference>
<dbReference type="SUPFAM" id="SSF53335">
    <property type="entry name" value="S-adenosyl-L-methionine-dependent methyltransferases"/>
    <property type="match status" value="1"/>
</dbReference>
<dbReference type="PANTHER" id="PTHR42933">
    <property type="entry name" value="SLR6095 PROTEIN"/>
    <property type="match status" value="1"/>
</dbReference>
<evidence type="ECO:0000256" key="4">
    <source>
        <dbReference type="ARBA" id="ARBA00022691"/>
    </source>
</evidence>
<sequence length="358" mass="40592">MMEVVVRQMALQSIFYKRKKRLSLSFHDRRKFMNQAVFTPLSTDFRRRAAYLHCIKDGTNIDPACGTGGMLIEAIRNMNNDKSTYGKIFGQEKNLATSAIARMNLFLHGARDFKVNQGDTLRSPLFLYRGELQTFDCVIANPPFSLKKWGADQFASDIYGRNLWGSPTDSSADFAWLQHMVKSMDKKNGRCAVVLPQGVLFHSGREGEIRKQLIESDKLECVITLVSGLFYSTGVSACILILNNNKSSKHKGKVCFIDASNIYTAQRAQNIMTEKNIDETFNLYQDYEDVIEKAKIATIEDIRKKDYTLSVNSYIEKAPQETICPKEVKKAFFSALDEAIAAEEKFKRLLVEGGYISE</sequence>
<evidence type="ECO:0000313" key="9">
    <source>
        <dbReference type="Proteomes" id="UP000027936"/>
    </source>
</evidence>
<evidence type="ECO:0000256" key="6">
    <source>
        <dbReference type="ARBA" id="ARBA00047942"/>
    </source>
</evidence>
<dbReference type="GO" id="GO:0009307">
    <property type="term" value="P:DNA restriction-modification system"/>
    <property type="evidence" value="ECO:0007669"/>
    <property type="project" value="UniProtKB-KW"/>
</dbReference>
<dbReference type="GO" id="GO:0003677">
    <property type="term" value="F:DNA binding"/>
    <property type="evidence" value="ECO:0007669"/>
    <property type="project" value="InterPro"/>
</dbReference>
<dbReference type="Pfam" id="PF02384">
    <property type="entry name" value="N6_Mtase"/>
    <property type="match status" value="1"/>
</dbReference>
<evidence type="ECO:0000256" key="3">
    <source>
        <dbReference type="ARBA" id="ARBA00022679"/>
    </source>
</evidence>
<proteinExistence type="predicted"/>
<dbReference type="PANTHER" id="PTHR42933:SF3">
    <property type="entry name" value="TYPE I RESTRICTION ENZYME MJAVIII METHYLASE SUBUNIT"/>
    <property type="match status" value="1"/>
</dbReference>
<dbReference type="AlphaFoldDB" id="A0A072P2K3"/>
<keyword evidence="4" id="KW-0949">S-adenosyl-L-methionine</keyword>
<dbReference type="InterPro" id="IPR002052">
    <property type="entry name" value="DNA_methylase_N6_adenine_CS"/>
</dbReference>
<dbReference type="InterPro" id="IPR051537">
    <property type="entry name" value="DNA_Adenine_Mtase"/>
</dbReference>
<gene>
    <name evidence="8" type="ORF">M670_00726</name>
</gene>
<evidence type="ECO:0000256" key="1">
    <source>
        <dbReference type="ARBA" id="ARBA00011900"/>
    </source>
</evidence>
<accession>A0A072P2K3</accession>
<evidence type="ECO:0000256" key="2">
    <source>
        <dbReference type="ARBA" id="ARBA00022603"/>
    </source>
</evidence>
<dbReference type="PROSITE" id="PS00092">
    <property type="entry name" value="N6_MTASE"/>
    <property type="match status" value="1"/>
</dbReference>
<keyword evidence="3 8" id="KW-0808">Transferase</keyword>
<keyword evidence="2 8" id="KW-0489">Methyltransferase</keyword>
<dbReference type="PRINTS" id="PR00507">
    <property type="entry name" value="N12N6MTFRASE"/>
</dbReference>
<keyword evidence="5" id="KW-0680">Restriction system</keyword>
<comment type="catalytic activity">
    <reaction evidence="6">
        <text>a 2'-deoxyadenosine in DNA + S-adenosyl-L-methionine = an N(6)-methyl-2'-deoxyadenosine in DNA + S-adenosyl-L-homocysteine + H(+)</text>
        <dbReference type="Rhea" id="RHEA:15197"/>
        <dbReference type="Rhea" id="RHEA-COMP:12418"/>
        <dbReference type="Rhea" id="RHEA-COMP:12419"/>
        <dbReference type="ChEBI" id="CHEBI:15378"/>
        <dbReference type="ChEBI" id="CHEBI:57856"/>
        <dbReference type="ChEBI" id="CHEBI:59789"/>
        <dbReference type="ChEBI" id="CHEBI:90615"/>
        <dbReference type="ChEBI" id="CHEBI:90616"/>
        <dbReference type="EC" id="2.1.1.72"/>
    </reaction>
</comment>
<comment type="caution">
    <text evidence="8">The sequence shown here is derived from an EMBL/GenBank/DDBJ whole genome shotgun (WGS) entry which is preliminary data.</text>
</comment>
<dbReference type="REBASE" id="103144">
    <property type="entry name" value="M1.Baz2011ORF726P"/>
</dbReference>
<dbReference type="Gene3D" id="3.40.50.150">
    <property type="entry name" value="Vaccinia Virus protein VP39"/>
    <property type="match status" value="1"/>
</dbReference>
<dbReference type="PATRIC" id="fig|1348973.3.peg.697"/>
<dbReference type="GO" id="GO:0008170">
    <property type="term" value="F:N-methyltransferase activity"/>
    <property type="evidence" value="ECO:0007669"/>
    <property type="project" value="InterPro"/>
</dbReference>
<protein>
    <recommendedName>
        <fullName evidence="1">site-specific DNA-methyltransferase (adenine-specific)</fullName>
        <ecNumber evidence="1">2.1.1.72</ecNumber>
    </recommendedName>
</protein>
<evidence type="ECO:0000256" key="5">
    <source>
        <dbReference type="ARBA" id="ARBA00022747"/>
    </source>
</evidence>
<reference evidence="8 9" key="1">
    <citation type="submission" date="2014-04" db="EMBL/GenBank/DDBJ databases">
        <title>Draft genome sequence of Bacillus azotoformans MEV2011, a (co-) denitrifying strain unable to grow in the presence of oxygen.</title>
        <authorList>
            <person name="Nielsen M."/>
            <person name="Schreiber L."/>
            <person name="Finster K."/>
            <person name="Schramm A."/>
        </authorList>
    </citation>
    <scope>NUCLEOTIDE SEQUENCE [LARGE SCALE GENOMIC DNA]</scope>
    <source>
        <strain evidence="8 9">MEV2011</strain>
    </source>
</reference>
<dbReference type="EC" id="2.1.1.72" evidence="1"/>
<dbReference type="RefSeq" id="WP_233276068.1">
    <property type="nucleotide sequence ID" value="NZ_JJRY01000002.1"/>
</dbReference>
<evidence type="ECO:0000259" key="7">
    <source>
        <dbReference type="Pfam" id="PF02384"/>
    </source>
</evidence>
<feature type="domain" description="DNA methylase adenine-specific" evidence="7">
    <location>
        <begin position="60"/>
        <end position="320"/>
    </location>
</feature>
<dbReference type="InterPro" id="IPR029063">
    <property type="entry name" value="SAM-dependent_MTases_sf"/>
</dbReference>
<evidence type="ECO:0000313" key="8">
    <source>
        <dbReference type="EMBL" id="KEF39705.1"/>
    </source>
</evidence>
<dbReference type="EMBL" id="JJRY01000002">
    <property type="protein sequence ID" value="KEF39705.1"/>
    <property type="molecule type" value="Genomic_DNA"/>
</dbReference>
<dbReference type="GO" id="GO:0032259">
    <property type="term" value="P:methylation"/>
    <property type="evidence" value="ECO:0007669"/>
    <property type="project" value="UniProtKB-KW"/>
</dbReference>
<name>A0A072P2K3_SCHAZ</name>
<dbReference type="InterPro" id="IPR003356">
    <property type="entry name" value="DNA_methylase_A-5"/>
</dbReference>